<dbReference type="Gene3D" id="2.60.120.10">
    <property type="entry name" value="Jelly Rolls"/>
    <property type="match status" value="1"/>
</dbReference>
<keyword evidence="8" id="KW-1071">Ligand-gated ion channel</keyword>
<evidence type="ECO:0000259" key="11">
    <source>
        <dbReference type="PROSITE" id="PS50042"/>
    </source>
</evidence>
<dbReference type="InterPro" id="IPR000595">
    <property type="entry name" value="cNMP-bd_dom"/>
</dbReference>
<reference evidence="12" key="1">
    <citation type="journal article" date="2023" name="GigaByte">
        <title>Genome assembly of the bearded iris, Iris pallida Lam.</title>
        <authorList>
            <person name="Bruccoleri R.E."/>
            <person name="Oakeley E.J."/>
            <person name="Faust A.M.E."/>
            <person name="Altorfer M."/>
            <person name="Dessus-Babus S."/>
            <person name="Burckhardt D."/>
            <person name="Oertli M."/>
            <person name="Naumann U."/>
            <person name="Petersen F."/>
            <person name="Wong J."/>
        </authorList>
    </citation>
    <scope>NUCLEOTIDE SEQUENCE</scope>
    <source>
        <strain evidence="12">GSM-AAB239-AS_SAM_17_03QT</strain>
    </source>
</reference>
<keyword evidence="3" id="KW-0813">Transport</keyword>
<dbReference type="PROSITE" id="PS50042">
    <property type="entry name" value="CNMP_BINDING_3"/>
    <property type="match status" value="1"/>
</dbReference>
<reference evidence="12" key="2">
    <citation type="submission" date="2023-04" db="EMBL/GenBank/DDBJ databases">
        <authorList>
            <person name="Bruccoleri R.E."/>
            <person name="Oakeley E.J."/>
            <person name="Faust A.-M."/>
            <person name="Dessus-Babus S."/>
            <person name="Altorfer M."/>
            <person name="Burckhardt D."/>
            <person name="Oertli M."/>
            <person name="Naumann U."/>
            <person name="Petersen F."/>
            <person name="Wong J."/>
        </authorList>
    </citation>
    <scope>NUCLEOTIDE SEQUENCE</scope>
    <source>
        <strain evidence="12">GSM-AAB239-AS_SAM_17_03QT</strain>
        <tissue evidence="12">Leaf</tissue>
    </source>
</reference>
<keyword evidence="6" id="KW-0406">Ion transport</keyword>
<name>A0AAX6EMV4_IRIPA</name>
<gene>
    <name evidence="12" type="ORF">M6B38_180730</name>
</gene>
<evidence type="ECO:0000256" key="9">
    <source>
        <dbReference type="ARBA" id="ARBA00023303"/>
    </source>
</evidence>
<protein>
    <submittedName>
        <fullName evidence="12">Cyclic nucleotide-gated ion channel 20, chloroplastic</fullName>
    </submittedName>
</protein>
<dbReference type="CDD" id="cd00038">
    <property type="entry name" value="CAP_ED"/>
    <property type="match status" value="1"/>
</dbReference>
<dbReference type="EMBL" id="JANAVB010035418">
    <property type="protein sequence ID" value="KAJ6805487.1"/>
    <property type="molecule type" value="Genomic_DNA"/>
</dbReference>
<dbReference type="InterPro" id="IPR014710">
    <property type="entry name" value="RmlC-like_jellyroll"/>
</dbReference>
<evidence type="ECO:0000256" key="5">
    <source>
        <dbReference type="ARBA" id="ARBA00022989"/>
    </source>
</evidence>
<feature type="domain" description="Cyclic nucleotide-binding" evidence="11">
    <location>
        <begin position="225"/>
        <end position="293"/>
    </location>
</feature>
<dbReference type="GO" id="GO:0005216">
    <property type="term" value="F:monoatomic ion channel activity"/>
    <property type="evidence" value="ECO:0007669"/>
    <property type="project" value="InterPro"/>
</dbReference>
<organism evidence="12 13">
    <name type="scientific">Iris pallida</name>
    <name type="common">Sweet iris</name>
    <dbReference type="NCBI Taxonomy" id="29817"/>
    <lineage>
        <taxon>Eukaryota</taxon>
        <taxon>Viridiplantae</taxon>
        <taxon>Streptophyta</taxon>
        <taxon>Embryophyta</taxon>
        <taxon>Tracheophyta</taxon>
        <taxon>Spermatophyta</taxon>
        <taxon>Magnoliopsida</taxon>
        <taxon>Liliopsida</taxon>
        <taxon>Asparagales</taxon>
        <taxon>Iridaceae</taxon>
        <taxon>Iridoideae</taxon>
        <taxon>Irideae</taxon>
        <taxon>Iris</taxon>
    </lineage>
</organism>
<comment type="subcellular location">
    <subcellularLocation>
        <location evidence="1">Membrane</location>
        <topology evidence="1">Multi-pass membrane protein</topology>
    </subcellularLocation>
</comment>
<dbReference type="GO" id="GO:0016020">
    <property type="term" value="C:membrane"/>
    <property type="evidence" value="ECO:0007669"/>
    <property type="project" value="UniProtKB-SubCell"/>
</dbReference>
<evidence type="ECO:0000256" key="8">
    <source>
        <dbReference type="ARBA" id="ARBA00023286"/>
    </source>
</evidence>
<sequence length="387" mass="44939">MFVLAGHVVGSCWYLFGLQRVNQCLQDACSNLSCRKFIDCGDGHNIDKFQNMLDWQDWINDSSSTDCFNSQGHFSYGIYSQAVLLSTRGSIITRYLYSLFWGFQQISTLAGNQVPSYFEGEVLFTMAIVGLGLLLFALLIGNMQNFLQALGRRKLEMQLRRRDVEQWMSHRRLPEGLRRQVRQAERFSWAATRGVNEEELLENLPEDLQRDIRRHFFKFLKKVRLFTLMDEPIIDAMCEKLKQKFYIRGSDIFYQRGPVEKMVFIVRGKVQSIGVDGNTASLSEGDVCGEELLTWYLENSSVHKDGGKIRFPGHRLFSTRTVKCLTNVEAFALRAADLEEVTVLFARFLRNPRVQGAIRYESPYWRNIAAIRIQVAWKYRQMRLKRG</sequence>
<dbReference type="Gene3D" id="1.10.287.630">
    <property type="entry name" value="Helix hairpin bin"/>
    <property type="match status" value="1"/>
</dbReference>
<accession>A0AAX6EMV4</accession>
<comment type="caution">
    <text evidence="12">The sequence shown here is derived from an EMBL/GenBank/DDBJ whole genome shotgun (WGS) entry which is preliminary data.</text>
</comment>
<proteinExistence type="inferred from homology"/>
<evidence type="ECO:0000256" key="6">
    <source>
        <dbReference type="ARBA" id="ARBA00023065"/>
    </source>
</evidence>
<dbReference type="InterPro" id="IPR018490">
    <property type="entry name" value="cNMP-bd_dom_sf"/>
</dbReference>
<feature type="transmembrane region" description="Helical" evidence="10">
    <location>
        <begin position="122"/>
        <end position="143"/>
    </location>
</feature>
<keyword evidence="4 10" id="KW-0812">Transmembrane</keyword>
<keyword evidence="7 10" id="KW-0472">Membrane</keyword>
<keyword evidence="9" id="KW-0407">Ion channel</keyword>
<evidence type="ECO:0000256" key="1">
    <source>
        <dbReference type="ARBA" id="ARBA00004141"/>
    </source>
</evidence>
<dbReference type="SMART" id="SM00100">
    <property type="entry name" value="cNMP"/>
    <property type="match status" value="1"/>
</dbReference>
<dbReference type="PANTHER" id="PTHR45651:SF11">
    <property type="entry name" value="CYCLIC NUCLEOTIDE-GATED ION CHANNEL 20, CHLOROPLASTIC-RELATED"/>
    <property type="match status" value="1"/>
</dbReference>
<dbReference type="PANTHER" id="PTHR45651">
    <property type="entry name" value="CYCLIC NUCLEOTIDE-GATED ION CHANNEL 15-RELATED-RELATED"/>
    <property type="match status" value="1"/>
</dbReference>
<evidence type="ECO:0000256" key="7">
    <source>
        <dbReference type="ARBA" id="ARBA00023136"/>
    </source>
</evidence>
<comment type="similarity">
    <text evidence="2">Belongs to the cyclic nucleotide-gated cation channel (TC 1.A.1.5) family.</text>
</comment>
<dbReference type="Proteomes" id="UP001140949">
    <property type="component" value="Unassembled WGS sequence"/>
</dbReference>
<dbReference type="InterPro" id="IPR005821">
    <property type="entry name" value="Ion_trans_dom"/>
</dbReference>
<evidence type="ECO:0000313" key="12">
    <source>
        <dbReference type="EMBL" id="KAJ6805487.1"/>
    </source>
</evidence>
<dbReference type="SUPFAM" id="SSF51206">
    <property type="entry name" value="cAMP-binding domain-like"/>
    <property type="match status" value="1"/>
</dbReference>
<evidence type="ECO:0000256" key="10">
    <source>
        <dbReference type="SAM" id="Phobius"/>
    </source>
</evidence>
<dbReference type="SUPFAM" id="SSF81324">
    <property type="entry name" value="Voltage-gated potassium channels"/>
    <property type="match status" value="1"/>
</dbReference>
<dbReference type="Pfam" id="PF00520">
    <property type="entry name" value="Ion_trans"/>
    <property type="match status" value="1"/>
</dbReference>
<keyword evidence="13" id="KW-1185">Reference proteome</keyword>
<dbReference type="AlphaFoldDB" id="A0AAX6EMV4"/>
<evidence type="ECO:0000256" key="3">
    <source>
        <dbReference type="ARBA" id="ARBA00022448"/>
    </source>
</evidence>
<evidence type="ECO:0000256" key="2">
    <source>
        <dbReference type="ARBA" id="ARBA00010486"/>
    </source>
</evidence>
<keyword evidence="5 10" id="KW-1133">Transmembrane helix</keyword>
<evidence type="ECO:0000313" key="13">
    <source>
        <dbReference type="Proteomes" id="UP001140949"/>
    </source>
</evidence>
<evidence type="ECO:0000256" key="4">
    <source>
        <dbReference type="ARBA" id="ARBA00022692"/>
    </source>
</evidence>